<dbReference type="PROSITE" id="PS50141">
    <property type="entry name" value="A_DEAMIN_EDITASE"/>
    <property type="match status" value="1"/>
</dbReference>
<evidence type="ECO:0000313" key="2">
    <source>
        <dbReference type="EMBL" id="MEQ2203750.1"/>
    </source>
</evidence>
<dbReference type="EMBL" id="JAHRIN010034930">
    <property type="protein sequence ID" value="MEQ2203750.1"/>
    <property type="molecule type" value="Genomic_DNA"/>
</dbReference>
<name>A0ABV0R6I9_9TELE</name>
<accession>A0ABV0R6I9</accession>
<dbReference type="Proteomes" id="UP001434883">
    <property type="component" value="Unassembled WGS sequence"/>
</dbReference>
<organism evidence="2 3">
    <name type="scientific">Xenoophorus captivus</name>
    <dbReference type="NCBI Taxonomy" id="1517983"/>
    <lineage>
        <taxon>Eukaryota</taxon>
        <taxon>Metazoa</taxon>
        <taxon>Chordata</taxon>
        <taxon>Craniata</taxon>
        <taxon>Vertebrata</taxon>
        <taxon>Euteleostomi</taxon>
        <taxon>Actinopterygii</taxon>
        <taxon>Neopterygii</taxon>
        <taxon>Teleostei</taxon>
        <taxon>Neoteleostei</taxon>
        <taxon>Acanthomorphata</taxon>
        <taxon>Ovalentaria</taxon>
        <taxon>Atherinomorphae</taxon>
        <taxon>Cyprinodontiformes</taxon>
        <taxon>Goodeidae</taxon>
        <taxon>Xenoophorus</taxon>
    </lineage>
</organism>
<comment type="caution">
    <text evidence="2">The sequence shown here is derived from an EMBL/GenBank/DDBJ whole genome shotgun (WGS) entry which is preliminary data.</text>
</comment>
<dbReference type="Pfam" id="PF02137">
    <property type="entry name" value="A_deamin"/>
    <property type="match status" value="1"/>
</dbReference>
<protein>
    <recommendedName>
        <fullName evidence="1">A to I editase domain-containing protein</fullName>
    </recommendedName>
</protein>
<dbReference type="InterPro" id="IPR002466">
    <property type="entry name" value="A_deamin"/>
</dbReference>
<evidence type="ECO:0000313" key="3">
    <source>
        <dbReference type="Proteomes" id="UP001434883"/>
    </source>
</evidence>
<gene>
    <name evidence="2" type="ORF">XENOCAPTIV_003115</name>
</gene>
<evidence type="ECO:0000259" key="1">
    <source>
        <dbReference type="PROSITE" id="PS50141"/>
    </source>
</evidence>
<keyword evidence="3" id="KW-1185">Reference proteome</keyword>
<feature type="non-terminal residue" evidence="2">
    <location>
        <position position="1"/>
    </location>
</feature>
<sequence>SIYHLVREKYSQLTDSSSSSSPGRHKVLAGIAMTRGFDLTSAQVVSLATGTKCLDSDAANEDGCTLRDCHAEVLSRRALVRFFYSQLELLLW</sequence>
<proteinExistence type="predicted"/>
<feature type="domain" description="A to I editase" evidence="1">
    <location>
        <begin position="46"/>
        <end position="92"/>
    </location>
</feature>
<reference evidence="2 3" key="1">
    <citation type="submission" date="2021-06" db="EMBL/GenBank/DDBJ databases">
        <authorList>
            <person name="Palmer J.M."/>
        </authorList>
    </citation>
    <scope>NUCLEOTIDE SEQUENCE [LARGE SCALE GENOMIC DNA]</scope>
    <source>
        <strain evidence="2 3">XC_2019</strain>
        <tissue evidence="2">Muscle</tissue>
    </source>
</reference>
<dbReference type="PANTHER" id="PTHR10910:SF17">
    <property type="entry name" value="DOUBLE-STRANDED RNA-SPECIFIC EDITASE B2"/>
    <property type="match status" value="1"/>
</dbReference>
<dbReference type="PANTHER" id="PTHR10910">
    <property type="entry name" value="EUKARYOTE SPECIFIC DSRNA BINDING PROTEIN"/>
    <property type="match status" value="1"/>
</dbReference>